<dbReference type="RefSeq" id="WP_181551790.1">
    <property type="nucleotide sequence ID" value="NZ_JACDUS010000007.1"/>
</dbReference>
<dbReference type="InterPro" id="IPR002898">
    <property type="entry name" value="MotA_ExbB_proton_chnl"/>
</dbReference>
<keyword evidence="2" id="KW-1003">Cell membrane</keyword>
<evidence type="ECO:0000256" key="5">
    <source>
        <dbReference type="ARBA" id="ARBA00023136"/>
    </source>
</evidence>
<evidence type="ECO:0000256" key="2">
    <source>
        <dbReference type="ARBA" id="ARBA00022475"/>
    </source>
</evidence>
<keyword evidence="6" id="KW-0653">Protein transport</keyword>
<dbReference type="PANTHER" id="PTHR30625:SF11">
    <property type="entry name" value="MOTA_TOLQ_EXBB PROTON CHANNEL DOMAIN-CONTAINING PROTEIN"/>
    <property type="match status" value="1"/>
</dbReference>
<keyword evidence="6" id="KW-0813">Transport</keyword>
<evidence type="ECO:0000256" key="8">
    <source>
        <dbReference type="SAM" id="Phobius"/>
    </source>
</evidence>
<feature type="coiled-coil region" evidence="7">
    <location>
        <begin position="40"/>
        <end position="74"/>
    </location>
</feature>
<comment type="similarity">
    <text evidence="6">Belongs to the exbB/tolQ family.</text>
</comment>
<dbReference type="PIRSF" id="PIRSF037714">
    <property type="entry name" value="TolR"/>
    <property type="match status" value="1"/>
</dbReference>
<keyword evidence="3 8" id="KW-0812">Transmembrane</keyword>
<name>A0A7W0HLC3_9BACT</name>
<evidence type="ECO:0000256" key="1">
    <source>
        <dbReference type="ARBA" id="ARBA00004651"/>
    </source>
</evidence>
<dbReference type="AlphaFoldDB" id="A0A7W0HLC3"/>
<gene>
    <name evidence="10" type="ORF">HNR65_002479</name>
</gene>
<dbReference type="PANTHER" id="PTHR30625">
    <property type="entry name" value="PROTEIN TOLQ"/>
    <property type="match status" value="1"/>
</dbReference>
<proteinExistence type="inferred from homology"/>
<dbReference type="Proteomes" id="UP000525298">
    <property type="component" value="Unassembled WGS sequence"/>
</dbReference>
<keyword evidence="11" id="KW-1185">Reference proteome</keyword>
<dbReference type="GO" id="GO:0005886">
    <property type="term" value="C:plasma membrane"/>
    <property type="evidence" value="ECO:0007669"/>
    <property type="project" value="UniProtKB-SubCell"/>
</dbReference>
<organism evidence="10 11">
    <name type="scientific">Desulfosalsimonas propionicica</name>
    <dbReference type="NCBI Taxonomy" id="332175"/>
    <lineage>
        <taxon>Bacteria</taxon>
        <taxon>Pseudomonadati</taxon>
        <taxon>Thermodesulfobacteriota</taxon>
        <taxon>Desulfobacteria</taxon>
        <taxon>Desulfobacterales</taxon>
        <taxon>Desulfosalsimonadaceae</taxon>
        <taxon>Desulfosalsimonas</taxon>
    </lineage>
</organism>
<dbReference type="EMBL" id="JACDUS010000007">
    <property type="protein sequence ID" value="MBA2882138.1"/>
    <property type="molecule type" value="Genomic_DNA"/>
</dbReference>
<evidence type="ECO:0000256" key="6">
    <source>
        <dbReference type="RuleBase" id="RU004057"/>
    </source>
</evidence>
<protein>
    <submittedName>
        <fullName evidence="10">Biopolymer transport protein ExbB</fullName>
    </submittedName>
</protein>
<keyword evidence="4 8" id="KW-1133">Transmembrane helix</keyword>
<evidence type="ECO:0000256" key="3">
    <source>
        <dbReference type="ARBA" id="ARBA00022692"/>
    </source>
</evidence>
<feature type="transmembrane region" description="Helical" evidence="8">
    <location>
        <begin position="360"/>
        <end position="388"/>
    </location>
</feature>
<evidence type="ECO:0000313" key="11">
    <source>
        <dbReference type="Proteomes" id="UP000525298"/>
    </source>
</evidence>
<keyword evidence="7" id="KW-0175">Coiled coil</keyword>
<reference evidence="10 11" key="1">
    <citation type="submission" date="2020-07" db="EMBL/GenBank/DDBJ databases">
        <title>Genomic Encyclopedia of Type Strains, Phase IV (KMG-IV): sequencing the most valuable type-strain genomes for metagenomic binning, comparative biology and taxonomic classification.</title>
        <authorList>
            <person name="Goeker M."/>
        </authorList>
    </citation>
    <scope>NUCLEOTIDE SEQUENCE [LARGE SCALE GENOMIC DNA]</scope>
    <source>
        <strain evidence="10 11">DSM 17721</strain>
    </source>
</reference>
<dbReference type="GO" id="GO:0017038">
    <property type="term" value="P:protein import"/>
    <property type="evidence" value="ECO:0007669"/>
    <property type="project" value="TreeGrafter"/>
</dbReference>
<feature type="domain" description="MotA/TolQ/ExbB proton channel" evidence="9">
    <location>
        <begin position="325"/>
        <end position="441"/>
    </location>
</feature>
<dbReference type="InterPro" id="IPR050790">
    <property type="entry name" value="ExbB/TolQ_transport"/>
</dbReference>
<feature type="transmembrane region" description="Helical" evidence="8">
    <location>
        <begin position="408"/>
        <end position="429"/>
    </location>
</feature>
<sequence length="469" mass="51539">MAAVFWCGLVGFSGAADMRAVSRKVDFDYKAAQSEFKKRKQAIFQNRKRLENAVARAEKQVETLESDISAMDAEYDRLGIKKKELAGKVNRLETGMNAYAGVLRETAGDLFPVISGSHFSARKPDRDQVLTGILDTDQFPGIASVKALAGLIFEEMEKTGQVETFQGSFLGRDGRIQKATLLTVGPFSAAYTTPDETGLLRYSEAHQTFKAISALPGRGMRRNLEKYMHGKAESVYLDPSGGSALKRISHRSTFMEKIKKGGFLVWPILGIGVLAVFIVIERLVFLHRVHANADRMMGDFNKLAANADWMGCQKLLESKKGRPVYNVLMAGFEAVDQNRENLENILQGAILKELPRLERFLPALNVMAAVSPLIGLLGTVTGMIGTFHVITLYGTGDPRLMSGGISEALVTTMLGLAVAIPVMLFHAFLRRRIEHIVGDMEEKSVTLSNIICRNGRVGCVESGMSVSRE</sequence>
<keyword evidence="5 8" id="KW-0472">Membrane</keyword>
<accession>A0A7W0HLC3</accession>
<comment type="caution">
    <text evidence="10">The sequence shown here is derived from an EMBL/GenBank/DDBJ whole genome shotgun (WGS) entry which is preliminary data.</text>
</comment>
<feature type="transmembrane region" description="Helical" evidence="8">
    <location>
        <begin position="263"/>
        <end position="285"/>
    </location>
</feature>
<dbReference type="InterPro" id="IPR017270">
    <property type="entry name" value="MotA/TolQ/ExbB-rel"/>
</dbReference>
<evidence type="ECO:0000313" key="10">
    <source>
        <dbReference type="EMBL" id="MBA2882138.1"/>
    </source>
</evidence>
<dbReference type="Pfam" id="PF01618">
    <property type="entry name" value="MotA_ExbB"/>
    <property type="match status" value="1"/>
</dbReference>
<comment type="subcellular location">
    <subcellularLocation>
        <location evidence="1">Cell membrane</location>
        <topology evidence="1">Multi-pass membrane protein</topology>
    </subcellularLocation>
    <subcellularLocation>
        <location evidence="6">Membrane</location>
        <topology evidence="6">Multi-pass membrane protein</topology>
    </subcellularLocation>
</comment>
<evidence type="ECO:0000256" key="7">
    <source>
        <dbReference type="SAM" id="Coils"/>
    </source>
</evidence>
<evidence type="ECO:0000259" key="9">
    <source>
        <dbReference type="Pfam" id="PF01618"/>
    </source>
</evidence>
<evidence type="ECO:0000256" key="4">
    <source>
        <dbReference type="ARBA" id="ARBA00022989"/>
    </source>
</evidence>